<dbReference type="EMBL" id="JASDAP010000021">
    <property type="protein sequence ID" value="KAK1885402.1"/>
    <property type="molecule type" value="Genomic_DNA"/>
</dbReference>
<dbReference type="AlphaFoldDB" id="A0AAD9BJV9"/>
<evidence type="ECO:0000313" key="6">
    <source>
        <dbReference type="Proteomes" id="UP001228049"/>
    </source>
</evidence>
<keyword evidence="1" id="KW-0433">Leucine-rich repeat</keyword>
<dbReference type="Pfam" id="PF00010">
    <property type="entry name" value="HLH"/>
    <property type="match status" value="1"/>
</dbReference>
<dbReference type="SMART" id="SM00365">
    <property type="entry name" value="LRR_SD22"/>
    <property type="match status" value="4"/>
</dbReference>
<dbReference type="InterPro" id="IPR050836">
    <property type="entry name" value="SDS22/Internalin_LRR"/>
</dbReference>
<evidence type="ECO:0000256" key="3">
    <source>
        <dbReference type="SAM" id="MobiDB-lite"/>
    </source>
</evidence>
<dbReference type="Gene3D" id="4.10.280.10">
    <property type="entry name" value="Helix-loop-helix DNA-binding domain"/>
    <property type="match status" value="1"/>
</dbReference>
<dbReference type="PANTHER" id="PTHR46652">
    <property type="entry name" value="LEUCINE-RICH REPEAT AND IQ DOMAIN-CONTAINING PROTEIN 1-RELATED"/>
    <property type="match status" value="1"/>
</dbReference>
<feature type="region of interest" description="Disordered" evidence="3">
    <location>
        <begin position="341"/>
        <end position="377"/>
    </location>
</feature>
<dbReference type="InterPro" id="IPR032675">
    <property type="entry name" value="LRR_dom_sf"/>
</dbReference>
<dbReference type="InterPro" id="IPR001611">
    <property type="entry name" value="Leu-rich_rpt"/>
</dbReference>
<organism evidence="5 6">
    <name type="scientific">Dissostichus eleginoides</name>
    <name type="common">Patagonian toothfish</name>
    <name type="synonym">Dissostichus amissus</name>
    <dbReference type="NCBI Taxonomy" id="100907"/>
    <lineage>
        <taxon>Eukaryota</taxon>
        <taxon>Metazoa</taxon>
        <taxon>Chordata</taxon>
        <taxon>Craniata</taxon>
        <taxon>Vertebrata</taxon>
        <taxon>Euteleostomi</taxon>
        <taxon>Actinopterygii</taxon>
        <taxon>Neopterygii</taxon>
        <taxon>Teleostei</taxon>
        <taxon>Neoteleostei</taxon>
        <taxon>Acanthomorphata</taxon>
        <taxon>Eupercaria</taxon>
        <taxon>Perciformes</taxon>
        <taxon>Notothenioidei</taxon>
        <taxon>Nototheniidae</taxon>
        <taxon>Dissostichus</taxon>
    </lineage>
</organism>
<dbReference type="PANTHER" id="PTHR46652:SF3">
    <property type="entry name" value="LEUCINE-RICH REPEAT-CONTAINING PROTEIN 9"/>
    <property type="match status" value="1"/>
</dbReference>
<dbReference type="Gene3D" id="3.80.10.10">
    <property type="entry name" value="Ribonuclease Inhibitor"/>
    <property type="match status" value="2"/>
</dbReference>
<proteinExistence type="predicted"/>
<evidence type="ECO:0000256" key="1">
    <source>
        <dbReference type="ARBA" id="ARBA00022614"/>
    </source>
</evidence>
<dbReference type="CDD" id="cd21340">
    <property type="entry name" value="PPP1R42"/>
    <property type="match status" value="1"/>
</dbReference>
<feature type="compositionally biased region" description="Gly residues" evidence="3">
    <location>
        <begin position="433"/>
        <end position="448"/>
    </location>
</feature>
<dbReference type="InterPro" id="IPR011598">
    <property type="entry name" value="bHLH_dom"/>
</dbReference>
<evidence type="ECO:0000313" key="5">
    <source>
        <dbReference type="EMBL" id="KAK1885402.1"/>
    </source>
</evidence>
<feature type="region of interest" description="Disordered" evidence="3">
    <location>
        <begin position="396"/>
        <end position="460"/>
    </location>
</feature>
<feature type="compositionally biased region" description="Polar residues" evidence="3">
    <location>
        <begin position="549"/>
        <end position="571"/>
    </location>
</feature>
<protein>
    <submittedName>
        <fullName evidence="5">Protein phosphatase 1 regulatory subunit 42</fullName>
    </submittedName>
</protein>
<sequence>MVRLTVDLIAKSRNHFKKKRGLSFPEYLRTLTHLHFFSKNIEDIGDLSMCRNLTVLYLYDNHISHICNLAFACNLTHLYMQNNNLTHMDNLHNLQRLNKLYLGGNRILVVEGLENLPDLSELHLENQRLNPGEKLLLDPMTLLCLAGSLCVLNINNNNIDDIRDLAALKELRHFSAADNRLNNLEALSPRGSVQSLKALSPRGSVQSLQSLKALSPRGSVQSLKALSPRGSVQSLQSLKALSPRGSVQSLQSLKALSPRGSELEDVFSVWPRLLHADLRGNPVCKKQKYRDRLITAGKSLQALDGREINDLTRQFLINWKASKEARKKKHVMSGPLIPLTSDFNVGQGPHPGQTSFRPETLQRWKPQQPAATQSGSTCLNTQVREVLMSRRGALCSGAAGGQSSASSPRSSPDARLQSTAGGPDGPSGLAGSPDGGPDGLAGGPGGARGRPAAANAARERSRVQTLRSAFLELQRTLPSVPRDTKLSKLDVLILATTYIAHLTRTLHEEGAEQSARQTEALTSLKGDGYLHPVKKWPMRSRLYVGASGQFLNRNPSESENQEPSTSRSNTD</sequence>
<dbReference type="InterPro" id="IPR036638">
    <property type="entry name" value="HLH_DNA-bd_sf"/>
</dbReference>
<feature type="domain" description="BHLH" evidence="4">
    <location>
        <begin position="450"/>
        <end position="502"/>
    </location>
</feature>
<dbReference type="Proteomes" id="UP001228049">
    <property type="component" value="Unassembled WGS sequence"/>
</dbReference>
<gene>
    <name evidence="5" type="ORF">KUDE01_031597</name>
</gene>
<name>A0AAD9BJV9_DISEL</name>
<accession>A0AAD9BJV9</accession>
<dbReference type="GO" id="GO:0046983">
    <property type="term" value="F:protein dimerization activity"/>
    <property type="evidence" value="ECO:0007669"/>
    <property type="project" value="InterPro"/>
</dbReference>
<dbReference type="CDD" id="cd19710">
    <property type="entry name" value="bHLH_TS_TCF24"/>
    <property type="match status" value="1"/>
</dbReference>
<keyword evidence="6" id="KW-1185">Reference proteome</keyword>
<dbReference type="PROSITE" id="PS50888">
    <property type="entry name" value="BHLH"/>
    <property type="match status" value="1"/>
</dbReference>
<evidence type="ECO:0000259" key="4">
    <source>
        <dbReference type="PROSITE" id="PS50888"/>
    </source>
</evidence>
<keyword evidence="2" id="KW-0677">Repeat</keyword>
<reference evidence="5" key="1">
    <citation type="submission" date="2023-04" db="EMBL/GenBank/DDBJ databases">
        <title>Chromosome-level genome of Chaenocephalus aceratus.</title>
        <authorList>
            <person name="Park H."/>
        </authorList>
    </citation>
    <scope>NUCLEOTIDE SEQUENCE</scope>
    <source>
        <strain evidence="5">DE</strain>
        <tissue evidence="5">Muscle</tissue>
    </source>
</reference>
<feature type="region of interest" description="Disordered" evidence="3">
    <location>
        <begin position="547"/>
        <end position="571"/>
    </location>
</feature>
<feature type="compositionally biased region" description="Low complexity" evidence="3">
    <location>
        <begin position="396"/>
        <end position="411"/>
    </location>
</feature>
<dbReference type="SUPFAM" id="SSF47459">
    <property type="entry name" value="HLH, helix-loop-helix DNA-binding domain"/>
    <property type="match status" value="1"/>
</dbReference>
<dbReference type="Pfam" id="PF13855">
    <property type="entry name" value="LRR_8"/>
    <property type="match status" value="1"/>
</dbReference>
<evidence type="ECO:0000256" key="2">
    <source>
        <dbReference type="ARBA" id="ARBA00022737"/>
    </source>
</evidence>
<dbReference type="PROSITE" id="PS51450">
    <property type="entry name" value="LRR"/>
    <property type="match status" value="4"/>
</dbReference>
<comment type="caution">
    <text evidence="5">The sequence shown here is derived from an EMBL/GenBank/DDBJ whole genome shotgun (WGS) entry which is preliminary data.</text>
</comment>
<dbReference type="SMART" id="SM00353">
    <property type="entry name" value="HLH"/>
    <property type="match status" value="1"/>
</dbReference>
<dbReference type="SUPFAM" id="SSF52058">
    <property type="entry name" value="L domain-like"/>
    <property type="match status" value="1"/>
</dbReference>